<dbReference type="GO" id="GO:0003700">
    <property type="term" value="F:DNA-binding transcription factor activity"/>
    <property type="evidence" value="ECO:0007669"/>
    <property type="project" value="InterPro"/>
</dbReference>
<dbReference type="InterPro" id="IPR009057">
    <property type="entry name" value="Homeodomain-like_sf"/>
</dbReference>
<keyword evidence="4" id="KW-0805">Transcription regulation</keyword>
<dbReference type="SUPFAM" id="SSF46689">
    <property type="entry name" value="Homeodomain-like"/>
    <property type="match status" value="1"/>
</dbReference>
<dbReference type="InterPro" id="IPR036890">
    <property type="entry name" value="HATPase_C_sf"/>
</dbReference>
<dbReference type="InterPro" id="IPR011047">
    <property type="entry name" value="Quinoprotein_ADH-like_sf"/>
</dbReference>
<dbReference type="Gene3D" id="3.30.565.10">
    <property type="entry name" value="Histidine kinase-like ATPase, C-terminal domain"/>
    <property type="match status" value="1"/>
</dbReference>
<dbReference type="Gene3D" id="2.60.40.10">
    <property type="entry name" value="Immunoglobulins"/>
    <property type="match status" value="1"/>
</dbReference>
<evidence type="ECO:0000256" key="3">
    <source>
        <dbReference type="ARBA" id="ARBA00022553"/>
    </source>
</evidence>
<feature type="transmembrane region" description="Helical" evidence="9">
    <location>
        <begin position="759"/>
        <end position="781"/>
    </location>
</feature>
<dbReference type="InterPro" id="IPR015943">
    <property type="entry name" value="WD40/YVTN_repeat-like_dom_sf"/>
</dbReference>
<feature type="domain" description="Histidine kinase" evidence="11">
    <location>
        <begin position="809"/>
        <end position="1024"/>
    </location>
</feature>
<evidence type="ECO:0000259" key="10">
    <source>
        <dbReference type="PROSITE" id="PS01124"/>
    </source>
</evidence>
<dbReference type="SMART" id="SM00387">
    <property type="entry name" value="HATPase_c"/>
    <property type="match status" value="1"/>
</dbReference>
<keyword evidence="9" id="KW-0812">Transmembrane</keyword>
<dbReference type="InterPro" id="IPR011006">
    <property type="entry name" value="CheY-like_superfamily"/>
</dbReference>
<protein>
    <recommendedName>
        <fullName evidence="2">histidine kinase</fullName>
        <ecNumber evidence="2">2.7.13.3</ecNumber>
    </recommendedName>
</protein>
<feature type="compositionally biased region" description="Basic and acidic residues" evidence="8">
    <location>
        <begin position="1306"/>
        <end position="1315"/>
    </location>
</feature>
<organism evidence="13 14">
    <name type="scientific">Bacteroides intestinalis</name>
    <dbReference type="NCBI Taxonomy" id="329854"/>
    <lineage>
        <taxon>Bacteria</taxon>
        <taxon>Pseudomonadati</taxon>
        <taxon>Bacteroidota</taxon>
        <taxon>Bacteroidia</taxon>
        <taxon>Bacteroidales</taxon>
        <taxon>Bacteroidaceae</taxon>
        <taxon>Bacteroides</taxon>
    </lineage>
</organism>
<dbReference type="SUPFAM" id="SSF63829">
    <property type="entry name" value="Calcium-dependent phosphotriesterase"/>
    <property type="match status" value="1"/>
</dbReference>
<dbReference type="InterPro" id="IPR003661">
    <property type="entry name" value="HisK_dim/P_dom"/>
</dbReference>
<dbReference type="SUPFAM" id="SSF50998">
    <property type="entry name" value="Quinoprotein alcohol dehydrogenase-like"/>
    <property type="match status" value="1"/>
</dbReference>
<dbReference type="Pfam" id="PF02518">
    <property type="entry name" value="HATPase_c"/>
    <property type="match status" value="1"/>
</dbReference>
<dbReference type="InterPro" id="IPR003594">
    <property type="entry name" value="HATPase_dom"/>
</dbReference>
<evidence type="ECO:0000256" key="6">
    <source>
        <dbReference type="ARBA" id="ARBA00023163"/>
    </source>
</evidence>
<dbReference type="PANTHER" id="PTHR43547">
    <property type="entry name" value="TWO-COMPONENT HISTIDINE KINASE"/>
    <property type="match status" value="1"/>
</dbReference>
<dbReference type="InterPro" id="IPR004358">
    <property type="entry name" value="Sig_transdc_His_kin-like_C"/>
</dbReference>
<dbReference type="Pfam" id="PF12833">
    <property type="entry name" value="HTH_18"/>
    <property type="match status" value="1"/>
</dbReference>
<dbReference type="RefSeq" id="WP_115503327.1">
    <property type="nucleotide sequence ID" value="NZ_CABMMK010000006.1"/>
</dbReference>
<evidence type="ECO:0000256" key="8">
    <source>
        <dbReference type="SAM" id="MobiDB-lite"/>
    </source>
</evidence>
<keyword evidence="5" id="KW-0238">DNA-binding</keyword>
<dbReference type="InterPro" id="IPR013783">
    <property type="entry name" value="Ig-like_fold"/>
</dbReference>
<dbReference type="SUPFAM" id="SSF52172">
    <property type="entry name" value="CheY-like"/>
    <property type="match status" value="1"/>
</dbReference>
<evidence type="ECO:0000256" key="9">
    <source>
        <dbReference type="SAM" id="Phobius"/>
    </source>
</evidence>
<dbReference type="GO" id="GO:0000155">
    <property type="term" value="F:phosphorelay sensor kinase activity"/>
    <property type="evidence" value="ECO:0007669"/>
    <property type="project" value="InterPro"/>
</dbReference>
<evidence type="ECO:0000256" key="2">
    <source>
        <dbReference type="ARBA" id="ARBA00012438"/>
    </source>
</evidence>
<keyword evidence="3 7" id="KW-0597">Phosphoprotein</keyword>
<dbReference type="GO" id="GO:0043565">
    <property type="term" value="F:sequence-specific DNA binding"/>
    <property type="evidence" value="ECO:0007669"/>
    <property type="project" value="InterPro"/>
</dbReference>
<keyword evidence="9" id="KW-1133">Transmembrane helix</keyword>
<comment type="caution">
    <text evidence="13">The sequence shown here is derived from an EMBL/GenBank/DDBJ whole genome shotgun (WGS) entry which is preliminary data.</text>
</comment>
<feature type="domain" description="Response regulatory" evidence="12">
    <location>
        <begin position="1061"/>
        <end position="1177"/>
    </location>
</feature>
<name>A0AAQ0LUX5_9BACE</name>
<dbReference type="Gene3D" id="1.10.10.60">
    <property type="entry name" value="Homeodomain-like"/>
    <property type="match status" value="1"/>
</dbReference>
<dbReference type="Pfam" id="PF07494">
    <property type="entry name" value="Reg_prop"/>
    <property type="match status" value="2"/>
</dbReference>
<dbReference type="PRINTS" id="PR00344">
    <property type="entry name" value="BCTRLSENSOR"/>
</dbReference>
<reference evidence="13 14" key="1">
    <citation type="submission" date="2018-08" db="EMBL/GenBank/DDBJ databases">
        <title>A genome reference for cultivated species of the human gut microbiota.</title>
        <authorList>
            <person name="Zou Y."/>
            <person name="Xue W."/>
            <person name="Luo G."/>
        </authorList>
    </citation>
    <scope>NUCLEOTIDE SEQUENCE [LARGE SCALE GENOMIC DNA]</scope>
    <source>
        <strain evidence="13 14">AF19-10AC</strain>
    </source>
</reference>
<evidence type="ECO:0000313" key="13">
    <source>
        <dbReference type="EMBL" id="RGT55690.1"/>
    </source>
</evidence>
<feature type="region of interest" description="Disordered" evidence="8">
    <location>
        <begin position="1302"/>
        <end position="1321"/>
    </location>
</feature>
<feature type="modified residue" description="4-aspartylphosphate" evidence="7">
    <location>
        <position position="1110"/>
    </location>
</feature>
<dbReference type="Proteomes" id="UP000284772">
    <property type="component" value="Unassembled WGS sequence"/>
</dbReference>
<dbReference type="PANTHER" id="PTHR43547:SF2">
    <property type="entry name" value="HYBRID SIGNAL TRANSDUCTION HISTIDINE KINASE C"/>
    <property type="match status" value="1"/>
</dbReference>
<dbReference type="SMART" id="SM00342">
    <property type="entry name" value="HTH_ARAC"/>
    <property type="match status" value="1"/>
</dbReference>
<dbReference type="Pfam" id="PF07495">
    <property type="entry name" value="Y_Y_Y"/>
    <property type="match status" value="1"/>
</dbReference>
<dbReference type="InterPro" id="IPR001789">
    <property type="entry name" value="Sig_transdc_resp-reg_receiver"/>
</dbReference>
<dbReference type="PROSITE" id="PS50109">
    <property type="entry name" value="HIS_KIN"/>
    <property type="match status" value="1"/>
</dbReference>
<keyword evidence="6" id="KW-0804">Transcription</keyword>
<dbReference type="Pfam" id="PF00512">
    <property type="entry name" value="HisKA"/>
    <property type="match status" value="1"/>
</dbReference>
<evidence type="ECO:0000313" key="14">
    <source>
        <dbReference type="Proteomes" id="UP000284772"/>
    </source>
</evidence>
<evidence type="ECO:0000256" key="1">
    <source>
        <dbReference type="ARBA" id="ARBA00000085"/>
    </source>
</evidence>
<comment type="catalytic activity">
    <reaction evidence="1">
        <text>ATP + protein L-histidine = ADP + protein N-phospho-L-histidine.</text>
        <dbReference type="EC" id="2.7.13.3"/>
    </reaction>
</comment>
<dbReference type="InterPro" id="IPR018060">
    <property type="entry name" value="HTH_AraC"/>
</dbReference>
<dbReference type="InterPro" id="IPR005467">
    <property type="entry name" value="His_kinase_dom"/>
</dbReference>
<dbReference type="Gene3D" id="2.130.10.10">
    <property type="entry name" value="YVTN repeat-like/Quinoprotein amine dehydrogenase"/>
    <property type="match status" value="2"/>
</dbReference>
<dbReference type="SUPFAM" id="SSF47384">
    <property type="entry name" value="Homodimeric domain of signal transducing histidine kinase"/>
    <property type="match status" value="1"/>
</dbReference>
<dbReference type="Pfam" id="PF00072">
    <property type="entry name" value="Response_reg"/>
    <property type="match status" value="1"/>
</dbReference>
<dbReference type="FunFam" id="1.10.287.130:FF:000034">
    <property type="entry name" value="Two-component system sensor histidine kinase/response regulator"/>
    <property type="match status" value="1"/>
</dbReference>
<dbReference type="InterPro" id="IPR018062">
    <property type="entry name" value="HTH_AraC-typ_CS"/>
</dbReference>
<dbReference type="Gene3D" id="3.40.50.2300">
    <property type="match status" value="1"/>
</dbReference>
<sequence length="1321" mass="150581">MKTTVHFCLRLSILLIWLLQTSQIRANNYYFEQVALKEGLSTTVNCIYAEKNSFVWIGTRTGLGRFDGHELKKYTHSPENPNSLPHNNILHVAEDSLHNLWVLTEKGVVRYRRRSDDFSLLRDQYGHIVMANTVCRTEQGILLGGRNKIYQYNYGDDAIRLLHDFSDIGLFAISYINFWDKETLLCCSRWQGIILLNLRTGEVTSPPFNYGKDIREVLLDSKGRIWLAPYNNGIRCLAHDGTLLASYVTGNSKLNNNVVLCMIEKDSHIWIGTDGGGINILDPETHEISILEHVPGDKYSFTCNSILSLYNDANNNMWVGSIRNGLIGIKEVSMKTYAEVPLGDCKGLSDNTVLCLYRDPSEDEIWIGTDGGGINKLNPSTEKFTHYSNTTGKKVASISGFTSSELLLSVFSKGLYTFSKKTGKINPLKIHDEYINQMLLYSGKTINIYQYEPETVLLLGDRIYQYTIATGNARVVTEEEGIEITGTLAPVSHDAHATYLFDAQSIYSLDKQYNKLKCIYTIKKDTFINCVSRDEHGIFWIGTNHGLRYYDAAKQSIQFIPTPLFTNVRSVINDNHGKVWVAVDEMLFAWLINEKEFMLFGKSDGVLPNEYLAKSKLISASGNIYLGGGKGLLYIDKNLPIERTVAPQIRLTDILIAGESVNEQLKDNPVSISVPWNSKAISVRIMSCEADLFRQRIYRYQIAGLNEQCIDSYTPEILIRSLPSGTYRILVSCSMRNGGWTPLQQVLELTVLPPWYKTWWCILCYVLVILGIITWTFIIILRHKENKLKWAMKEHEKEIYEEKVRFLINISHELRTPLTLIHAPLNHILRSLSSNSANYSALKSIYKQSQRMKDLLNMVLDLRKMEVGINTVQFQPQLLNNWIQNVTTDFIGEGDARNVHFLCRFDERVKIVCLDKDKCEIILTNLLINALKHSPENSQIIIQTELLPATASVRISVIDQGCGLKQADPQKLFTRFYQGTGERTGTGIGLSYSKILVELHGGKIAVKDNEDGGATFFFELPLKQISSEVSYKPRPYLNELISDMTEDKAVNSVSIKLNKYSLLVVDDNKELIDFIKSAFCKSFNQIYTAPDGEKALEIVRKYQPDIVISDVMMPRMNGYELCRQIKEDISISHIPVILLTARDDDASRLQGYKTGADAYLVKPFEEEILLEVIRGRLRNREQMKARYLNRGLLPPPEEVTFSQIDEAFLLKTNELITEHLGNPDLDISFLCKELCMSRATFYNKLKAITDMGGNDYINKFRLERVIYLITNTNMNFTEISEKAGFSSSRYFSTMFKRYTGKTPSQYKEEHRKSMETEQDNE</sequence>
<evidence type="ECO:0000256" key="7">
    <source>
        <dbReference type="PROSITE-ProRule" id="PRU00169"/>
    </source>
</evidence>
<dbReference type="InterPro" id="IPR036097">
    <property type="entry name" value="HisK_dim/P_sf"/>
</dbReference>
<accession>A0AAQ0LUX5</accession>
<evidence type="ECO:0000259" key="11">
    <source>
        <dbReference type="PROSITE" id="PS50109"/>
    </source>
</evidence>
<dbReference type="InterPro" id="IPR011123">
    <property type="entry name" value="Y_Y_Y"/>
</dbReference>
<dbReference type="EMBL" id="QRWT01000003">
    <property type="protein sequence ID" value="RGT55690.1"/>
    <property type="molecule type" value="Genomic_DNA"/>
</dbReference>
<dbReference type="CDD" id="cd17574">
    <property type="entry name" value="REC_OmpR"/>
    <property type="match status" value="1"/>
</dbReference>
<dbReference type="InterPro" id="IPR011110">
    <property type="entry name" value="Reg_prop"/>
</dbReference>
<gene>
    <name evidence="13" type="ORF">DWX27_05030</name>
</gene>
<dbReference type="EC" id="2.7.13.3" evidence="2"/>
<dbReference type="FunFam" id="2.130.10.10:FF:000891">
    <property type="entry name" value="Two-component system sensor histidine kinase/response regulator, hybrid (One-component system)"/>
    <property type="match status" value="1"/>
</dbReference>
<dbReference type="PROSITE" id="PS01124">
    <property type="entry name" value="HTH_ARAC_FAMILY_2"/>
    <property type="match status" value="1"/>
</dbReference>
<evidence type="ECO:0000259" key="12">
    <source>
        <dbReference type="PROSITE" id="PS50110"/>
    </source>
</evidence>
<keyword evidence="9" id="KW-0472">Membrane</keyword>
<dbReference type="SMART" id="SM00388">
    <property type="entry name" value="HisKA"/>
    <property type="match status" value="1"/>
</dbReference>
<evidence type="ECO:0000256" key="4">
    <source>
        <dbReference type="ARBA" id="ARBA00023015"/>
    </source>
</evidence>
<dbReference type="PROSITE" id="PS00041">
    <property type="entry name" value="HTH_ARAC_FAMILY_1"/>
    <property type="match status" value="1"/>
</dbReference>
<evidence type="ECO:0000256" key="5">
    <source>
        <dbReference type="ARBA" id="ARBA00023125"/>
    </source>
</evidence>
<dbReference type="SUPFAM" id="SSF55874">
    <property type="entry name" value="ATPase domain of HSP90 chaperone/DNA topoisomerase II/histidine kinase"/>
    <property type="match status" value="1"/>
</dbReference>
<proteinExistence type="predicted"/>
<dbReference type="CDD" id="cd00082">
    <property type="entry name" value="HisKA"/>
    <property type="match status" value="1"/>
</dbReference>
<dbReference type="SMART" id="SM00448">
    <property type="entry name" value="REC"/>
    <property type="match status" value="1"/>
</dbReference>
<dbReference type="PROSITE" id="PS50110">
    <property type="entry name" value="RESPONSE_REGULATORY"/>
    <property type="match status" value="1"/>
</dbReference>
<dbReference type="Gene3D" id="1.10.287.130">
    <property type="match status" value="1"/>
</dbReference>
<feature type="domain" description="HTH araC/xylS-type" evidence="10">
    <location>
        <begin position="1210"/>
        <end position="1309"/>
    </location>
</feature>